<dbReference type="HOGENOM" id="CLU_2010466_0_0_11"/>
<name>R4T777_9PSEU</name>
<protein>
    <submittedName>
        <fullName evidence="2">Uncharacterized protein</fullName>
    </submittedName>
</protein>
<dbReference type="PATRIC" id="fig|1156913.3.peg.4338"/>
<evidence type="ECO:0000313" key="3">
    <source>
        <dbReference type="Proteomes" id="UP000013968"/>
    </source>
</evidence>
<organism evidence="2 3">
    <name type="scientific">Amycolatopsis keratiniphila</name>
    <dbReference type="NCBI Taxonomy" id="129921"/>
    <lineage>
        <taxon>Bacteria</taxon>
        <taxon>Bacillati</taxon>
        <taxon>Actinomycetota</taxon>
        <taxon>Actinomycetes</taxon>
        <taxon>Pseudonocardiales</taxon>
        <taxon>Pseudonocardiaceae</taxon>
        <taxon>Amycolatopsis</taxon>
        <taxon>Amycolatopsis japonica group</taxon>
    </lineage>
</organism>
<reference evidence="2 3" key="1">
    <citation type="journal article" date="2013" name="BMC Genomics">
        <title>ContigScape: a Cytoscape plugin facilitating microbial genome gap closing.</title>
        <authorList>
            <person name="Tang B."/>
            <person name="Wang Q."/>
            <person name="Yang M."/>
            <person name="Xie F."/>
            <person name="Zhu Y."/>
            <person name="Zhuo Y."/>
            <person name="Wang S."/>
            <person name="Gao H."/>
            <person name="Ding X."/>
            <person name="Zhang L."/>
            <person name="Zhao G."/>
            <person name="Zheng H."/>
        </authorList>
    </citation>
    <scope>NUCLEOTIDE SEQUENCE [LARGE SCALE GENOMIC DNA]</scope>
    <source>
        <strain evidence="2 3">HCCB10007</strain>
    </source>
</reference>
<proteinExistence type="predicted"/>
<dbReference type="EMBL" id="CP003410">
    <property type="protein sequence ID" value="AGM06837.1"/>
    <property type="molecule type" value="Genomic_DNA"/>
</dbReference>
<feature type="region of interest" description="Disordered" evidence="1">
    <location>
        <begin position="1"/>
        <end position="54"/>
    </location>
</feature>
<sequence length="123" mass="14014">MGDRFGHRPLRGDHGGRIRDASHHFRESRARHPIGSPHRTPSIRRDRSGHGPILPCCHRKSVPPACGPDAPERAVTVLTTEIHVTGTDRPRQTEGRIHPRLRCHRCRRRRRPTRTRALPGALH</sequence>
<evidence type="ECO:0000313" key="2">
    <source>
        <dbReference type="EMBL" id="AGM06837.1"/>
    </source>
</evidence>
<keyword evidence="3" id="KW-1185">Reference proteome</keyword>
<evidence type="ECO:0000256" key="1">
    <source>
        <dbReference type="SAM" id="MobiDB-lite"/>
    </source>
</evidence>
<accession>R4T777</accession>
<gene>
    <name evidence="2" type="ORF">AORI_4252</name>
</gene>
<dbReference type="AlphaFoldDB" id="R4T777"/>
<dbReference type="Proteomes" id="UP000013968">
    <property type="component" value="Chromosome"/>
</dbReference>
<dbReference type="KEGG" id="aoi:AORI_4252"/>
<feature type="compositionally biased region" description="Basic and acidic residues" evidence="1">
    <location>
        <begin position="1"/>
        <end position="30"/>
    </location>
</feature>